<reference evidence="11" key="1">
    <citation type="submission" date="2017-02" db="UniProtKB">
        <authorList>
            <consortium name="WormBaseParasite"/>
        </authorList>
    </citation>
    <scope>IDENTIFICATION</scope>
</reference>
<dbReference type="SUPFAM" id="SSF46458">
    <property type="entry name" value="Globin-like"/>
    <property type="match status" value="1"/>
</dbReference>
<keyword evidence="3 7" id="KW-0561">Oxygen transport</keyword>
<dbReference type="STRING" id="6280.A0A0N4TYQ8"/>
<accession>A0A0N4TYQ8</accession>
<evidence type="ECO:0000256" key="2">
    <source>
        <dbReference type="ARBA" id="ARBA00022617"/>
    </source>
</evidence>
<evidence type="ECO:0000256" key="1">
    <source>
        <dbReference type="ARBA" id="ARBA00022448"/>
    </source>
</evidence>
<dbReference type="GO" id="GO:0019825">
    <property type="term" value="F:oxygen binding"/>
    <property type="evidence" value="ECO:0007669"/>
    <property type="project" value="InterPro"/>
</dbReference>
<keyword evidence="2 7" id="KW-0349">Heme</keyword>
<organism evidence="11">
    <name type="scientific">Brugia pahangi</name>
    <name type="common">Filarial nematode worm</name>
    <dbReference type="NCBI Taxonomy" id="6280"/>
    <lineage>
        <taxon>Eukaryota</taxon>
        <taxon>Metazoa</taxon>
        <taxon>Ecdysozoa</taxon>
        <taxon>Nematoda</taxon>
        <taxon>Chromadorea</taxon>
        <taxon>Rhabditida</taxon>
        <taxon>Spirurina</taxon>
        <taxon>Spiruromorpha</taxon>
        <taxon>Filarioidea</taxon>
        <taxon>Onchocercidae</taxon>
        <taxon>Brugia</taxon>
    </lineage>
</organism>
<evidence type="ECO:0000256" key="6">
    <source>
        <dbReference type="PIRSR" id="PIRSR002026-1"/>
    </source>
</evidence>
<keyword evidence="5 6" id="KW-0408">Iron</keyword>
<dbReference type="InterPro" id="IPR009050">
    <property type="entry name" value="Globin-like_sf"/>
</dbReference>
<dbReference type="InterPro" id="IPR012292">
    <property type="entry name" value="Globin/Proto"/>
</dbReference>
<dbReference type="PROSITE" id="PS01033">
    <property type="entry name" value="GLOBIN"/>
    <property type="match status" value="1"/>
</dbReference>
<evidence type="ECO:0000313" key="9">
    <source>
        <dbReference type="EMBL" id="VDN95273.1"/>
    </source>
</evidence>
<evidence type="ECO:0000256" key="7">
    <source>
        <dbReference type="RuleBase" id="RU000356"/>
    </source>
</evidence>
<dbReference type="WBParaSite" id="BPAG_0001416001-mRNA-1">
    <property type="protein sequence ID" value="BPAG_0001416001-mRNA-1"/>
    <property type="gene ID" value="BPAG_0001416001"/>
</dbReference>
<protein>
    <submittedName>
        <fullName evidence="11">GLOBIN domain-containing protein</fullName>
    </submittedName>
</protein>
<evidence type="ECO:0000256" key="5">
    <source>
        <dbReference type="ARBA" id="ARBA00023004"/>
    </source>
</evidence>
<comment type="similarity">
    <text evidence="7">Belongs to the globin family.</text>
</comment>
<evidence type="ECO:0000256" key="3">
    <source>
        <dbReference type="ARBA" id="ARBA00022621"/>
    </source>
</evidence>
<dbReference type="Proteomes" id="UP000278627">
    <property type="component" value="Unassembled WGS sequence"/>
</dbReference>
<dbReference type="InterPro" id="IPR044399">
    <property type="entry name" value="Mb-like_M"/>
</dbReference>
<evidence type="ECO:0000256" key="4">
    <source>
        <dbReference type="ARBA" id="ARBA00022723"/>
    </source>
</evidence>
<dbReference type="GO" id="GO:0005506">
    <property type="term" value="F:iron ion binding"/>
    <property type="evidence" value="ECO:0007669"/>
    <property type="project" value="InterPro"/>
</dbReference>
<feature type="domain" description="Globin" evidence="8">
    <location>
        <begin position="1"/>
        <end position="144"/>
    </location>
</feature>
<dbReference type="EMBL" id="UZAD01013514">
    <property type="protein sequence ID" value="VDN95273.1"/>
    <property type="molecule type" value="Genomic_DNA"/>
</dbReference>
<evidence type="ECO:0000259" key="8">
    <source>
        <dbReference type="PROSITE" id="PS01033"/>
    </source>
</evidence>
<gene>
    <name evidence="9" type="ORF">BPAG_LOCUS14088</name>
</gene>
<keyword evidence="1 7" id="KW-0813">Transport</keyword>
<proteinExistence type="inferred from homology"/>
<reference evidence="9 10" key="2">
    <citation type="submission" date="2018-11" db="EMBL/GenBank/DDBJ databases">
        <authorList>
            <consortium name="Pathogen Informatics"/>
        </authorList>
    </citation>
    <scope>NUCLEOTIDE SEQUENCE [LARGE SCALE GENOMIC DNA]</scope>
</reference>
<keyword evidence="10" id="KW-1185">Reference proteome</keyword>
<evidence type="ECO:0000313" key="10">
    <source>
        <dbReference type="Proteomes" id="UP000278627"/>
    </source>
</evidence>
<dbReference type="InterPro" id="IPR012085">
    <property type="entry name" value="Globin_nematode"/>
</dbReference>
<feature type="binding site" description="proximal binding residue" evidence="6">
    <location>
        <position position="113"/>
    </location>
    <ligand>
        <name>heme</name>
        <dbReference type="ChEBI" id="CHEBI:30413"/>
    </ligand>
    <ligandPart>
        <name>Fe</name>
        <dbReference type="ChEBI" id="CHEBI:18248"/>
    </ligandPart>
</feature>
<evidence type="ECO:0000313" key="11">
    <source>
        <dbReference type="WBParaSite" id="BPAG_0001416001-mRNA-1"/>
    </source>
</evidence>
<keyword evidence="4 6" id="KW-0479">Metal-binding</keyword>
<dbReference type="Pfam" id="PF00042">
    <property type="entry name" value="Globin"/>
    <property type="match status" value="2"/>
</dbReference>
<dbReference type="GO" id="GO:0020037">
    <property type="term" value="F:heme binding"/>
    <property type="evidence" value="ECO:0007669"/>
    <property type="project" value="InterPro"/>
</dbReference>
<dbReference type="InterPro" id="IPR000971">
    <property type="entry name" value="Globin"/>
</dbReference>
<dbReference type="CDD" id="cd01040">
    <property type="entry name" value="Mb-like"/>
    <property type="match status" value="1"/>
</dbReference>
<dbReference type="Gene3D" id="1.10.490.10">
    <property type="entry name" value="Globins"/>
    <property type="match status" value="1"/>
</dbReference>
<sequence length="170" mass="19708">MSRLVIKAKCMKVLNEAGRVGTDDEAIQHGKNFYKFMFGHHPDLRVFFKGAENFTPADVQNSDRFAKQGNKNSPLILYFLNRQKLLLAVRIIINTYDDPETFRAYARETINRHIKFKIDRALWLAFFTVLVNSLKEHTIVDEEAEKAFLQIGKEFSDECLKHIVALNLCN</sequence>
<dbReference type="GO" id="GO:0005344">
    <property type="term" value="F:oxygen carrier activity"/>
    <property type="evidence" value="ECO:0007669"/>
    <property type="project" value="UniProtKB-KW"/>
</dbReference>
<name>A0A0N4TYQ8_BRUPA</name>
<dbReference type="AlphaFoldDB" id="A0A0N4TYQ8"/>
<dbReference type="PIRSF" id="PIRSF002026">
    <property type="entry name" value="Nematode_globin"/>
    <property type="match status" value="1"/>
</dbReference>